<evidence type="ECO:0000313" key="6">
    <source>
        <dbReference type="EMBL" id="KAL3394955.1"/>
    </source>
</evidence>
<evidence type="ECO:0000256" key="2">
    <source>
        <dbReference type="ARBA" id="ARBA00023043"/>
    </source>
</evidence>
<keyword evidence="8" id="KW-1185">Reference proteome</keyword>
<feature type="repeat" description="ANK" evidence="3">
    <location>
        <begin position="78"/>
        <end position="110"/>
    </location>
</feature>
<dbReference type="EMBL" id="JBJJXI010000087">
    <property type="protein sequence ID" value="KAL3394957.1"/>
    <property type="molecule type" value="Genomic_DNA"/>
</dbReference>
<dbReference type="InterPro" id="IPR036770">
    <property type="entry name" value="Ankyrin_rpt-contain_sf"/>
</dbReference>
<dbReference type="PROSITE" id="PS50297">
    <property type="entry name" value="ANK_REP_REGION"/>
    <property type="match status" value="4"/>
</dbReference>
<dbReference type="PANTHER" id="PTHR24124">
    <property type="entry name" value="ANKYRIN REPEAT FAMILY A"/>
    <property type="match status" value="1"/>
</dbReference>
<organism evidence="6 8">
    <name type="scientific">Trichogramma kaykai</name>
    <dbReference type="NCBI Taxonomy" id="54128"/>
    <lineage>
        <taxon>Eukaryota</taxon>
        <taxon>Metazoa</taxon>
        <taxon>Ecdysozoa</taxon>
        <taxon>Arthropoda</taxon>
        <taxon>Hexapoda</taxon>
        <taxon>Insecta</taxon>
        <taxon>Pterygota</taxon>
        <taxon>Neoptera</taxon>
        <taxon>Endopterygota</taxon>
        <taxon>Hymenoptera</taxon>
        <taxon>Apocrita</taxon>
        <taxon>Proctotrupomorpha</taxon>
        <taxon>Chalcidoidea</taxon>
        <taxon>Trichogrammatidae</taxon>
        <taxon>Trichogramma</taxon>
    </lineage>
</organism>
<dbReference type="SMART" id="SM00248">
    <property type="entry name" value="ANK"/>
    <property type="match status" value="7"/>
</dbReference>
<accession>A0ABD2WPX6</accession>
<evidence type="ECO:0000256" key="1">
    <source>
        <dbReference type="ARBA" id="ARBA00022737"/>
    </source>
</evidence>
<feature type="repeat" description="ANK" evidence="3">
    <location>
        <begin position="224"/>
        <end position="258"/>
    </location>
</feature>
<dbReference type="SUPFAM" id="SSF48403">
    <property type="entry name" value="Ankyrin repeat"/>
    <property type="match status" value="1"/>
</dbReference>
<dbReference type="PANTHER" id="PTHR24124:SF14">
    <property type="entry name" value="CHROMOSOME UNDETERMINED SCAFFOLD_25, WHOLE GENOME SHOTGUN SEQUENCE"/>
    <property type="match status" value="1"/>
</dbReference>
<sequence>MQNTEVRVITTLQMALFFGDWEEAEQQLRMGADANLPNSEGMTSLHVIGLAVHEWADTFFRIMAELHRRVKVNIPNKKGRTPLHLALANDNRKVAEALLRRHADPNFADHDGYTALHVICKRDKDQGLLKEFFKIVKEIPTSVRINARDKKGNTPLHLAAAGGSLILVELLLKNQADPNSRNKEGSTPLHLICKRRVNGGLVNQFFKVALDMDLEVRINAQDKRGNSPLHLALADRCCNEYMVRVLLTKDADPNVANEQGQTPLHLVCSRYHKDNTAYEFFNSCKFEKKPLEVDAKDKKGRTPLQLAVANLLMEEVNLLSNYGADPSKFVFPSEHDFRQALGYREDDDLSIKGDRVSRALQVLEILEERGYKVDRGDAMTIGKLFGVWGFLEIEEDPANVWCKDTEPTYSDFHSSDESIKKAAYMRWFYTTTREFFQKWRIHNLEPLRKKTIKKLYIHCL</sequence>
<dbReference type="PROSITE" id="PS50088">
    <property type="entry name" value="ANK_REPEAT"/>
    <property type="match status" value="4"/>
</dbReference>
<keyword evidence="2 3" id="KW-0040">ANK repeat</keyword>
<gene>
    <name evidence="4" type="ORF">TKK_010936</name>
    <name evidence="5" type="ORF">TKK_010937</name>
    <name evidence="6" type="ORF">TKK_010938</name>
    <name evidence="7" type="ORF">TKK_010939</name>
</gene>
<proteinExistence type="predicted"/>
<evidence type="ECO:0000256" key="3">
    <source>
        <dbReference type="PROSITE-ProRule" id="PRU00023"/>
    </source>
</evidence>
<dbReference type="Proteomes" id="UP001627154">
    <property type="component" value="Unassembled WGS sequence"/>
</dbReference>
<keyword evidence="1" id="KW-0677">Repeat</keyword>
<name>A0ABD2WPX6_9HYME</name>
<feature type="repeat" description="ANK" evidence="3">
    <location>
        <begin position="299"/>
        <end position="325"/>
    </location>
</feature>
<dbReference type="PRINTS" id="PR01415">
    <property type="entry name" value="ANKYRIN"/>
</dbReference>
<evidence type="ECO:0000313" key="8">
    <source>
        <dbReference type="Proteomes" id="UP001627154"/>
    </source>
</evidence>
<dbReference type="AlphaFoldDB" id="A0ABD2WPX6"/>
<dbReference type="EMBL" id="JBJJXI010000087">
    <property type="protein sequence ID" value="KAL3394954.1"/>
    <property type="molecule type" value="Genomic_DNA"/>
</dbReference>
<dbReference type="InterPro" id="IPR002110">
    <property type="entry name" value="Ankyrin_rpt"/>
</dbReference>
<evidence type="ECO:0000313" key="5">
    <source>
        <dbReference type="EMBL" id="KAL3394954.1"/>
    </source>
</evidence>
<dbReference type="EMBL" id="JBJJXI010000087">
    <property type="protein sequence ID" value="KAL3394953.1"/>
    <property type="molecule type" value="Genomic_DNA"/>
</dbReference>
<protein>
    <submittedName>
        <fullName evidence="6">Uncharacterized protein</fullName>
    </submittedName>
</protein>
<dbReference type="Pfam" id="PF13857">
    <property type="entry name" value="Ank_5"/>
    <property type="match status" value="1"/>
</dbReference>
<dbReference type="EMBL" id="JBJJXI010000087">
    <property type="protein sequence ID" value="KAL3394955.1"/>
    <property type="molecule type" value="Genomic_DNA"/>
</dbReference>
<evidence type="ECO:0000313" key="4">
    <source>
        <dbReference type="EMBL" id="KAL3394953.1"/>
    </source>
</evidence>
<evidence type="ECO:0000313" key="7">
    <source>
        <dbReference type="EMBL" id="KAL3394957.1"/>
    </source>
</evidence>
<feature type="repeat" description="ANK" evidence="3">
    <location>
        <begin position="151"/>
        <end position="183"/>
    </location>
</feature>
<dbReference type="Gene3D" id="1.25.40.20">
    <property type="entry name" value="Ankyrin repeat-containing domain"/>
    <property type="match status" value="3"/>
</dbReference>
<dbReference type="Pfam" id="PF12796">
    <property type="entry name" value="Ank_2"/>
    <property type="match status" value="2"/>
</dbReference>
<reference evidence="6 8" key="1">
    <citation type="journal article" date="2024" name="bioRxiv">
        <title>A reference genome for Trichogramma kaykai: A tiny desert-dwelling parasitoid wasp with competing sex-ratio distorters.</title>
        <authorList>
            <person name="Culotta J."/>
            <person name="Lindsey A.R."/>
        </authorList>
    </citation>
    <scope>NUCLEOTIDE SEQUENCE [LARGE SCALE GENOMIC DNA]</scope>
    <source>
        <strain evidence="6 8">KSX58</strain>
    </source>
</reference>
<comment type="caution">
    <text evidence="6">The sequence shown here is derived from an EMBL/GenBank/DDBJ whole genome shotgun (WGS) entry which is preliminary data.</text>
</comment>